<dbReference type="PANTHER" id="PTHR10678">
    <property type="entry name" value="26S PROTEASOME NON-ATPASE REGULATORY SUBUNIT 11/COP9 SIGNALOSOME COMPLEX SUBUNIT 2"/>
    <property type="match status" value="1"/>
</dbReference>
<evidence type="ECO:0000256" key="1">
    <source>
        <dbReference type="SAM" id="Phobius"/>
    </source>
</evidence>
<dbReference type="STRING" id="35608.A0A2U1MAH5"/>
<dbReference type="InterPro" id="IPR000717">
    <property type="entry name" value="PCI_dom"/>
</dbReference>
<keyword evidence="4" id="KW-1185">Reference proteome</keyword>
<dbReference type="Proteomes" id="UP000245207">
    <property type="component" value="Unassembled WGS sequence"/>
</dbReference>
<keyword evidence="1" id="KW-0472">Membrane</keyword>
<accession>A0A2U1MAH5</accession>
<dbReference type="AlphaFoldDB" id="A0A2U1MAH5"/>
<feature type="transmembrane region" description="Helical" evidence="1">
    <location>
        <begin position="91"/>
        <end position="108"/>
    </location>
</feature>
<keyword evidence="1" id="KW-0812">Transmembrane</keyword>
<dbReference type="Pfam" id="PF01399">
    <property type="entry name" value="PCI"/>
    <property type="match status" value="1"/>
</dbReference>
<gene>
    <name evidence="3" type="ORF">CTI12_AA401770</name>
</gene>
<feature type="domain" description="PCI" evidence="2">
    <location>
        <begin position="12"/>
        <end position="67"/>
    </location>
</feature>
<protein>
    <submittedName>
        <fullName evidence="3">PCI/PINT associated module</fullName>
    </submittedName>
</protein>
<name>A0A2U1MAH5_ARTAN</name>
<evidence type="ECO:0000313" key="4">
    <source>
        <dbReference type="Proteomes" id="UP000245207"/>
    </source>
</evidence>
<dbReference type="InterPro" id="IPR050871">
    <property type="entry name" value="26S_Proteasome/COP9_Components"/>
</dbReference>
<evidence type="ECO:0000313" key="3">
    <source>
        <dbReference type="EMBL" id="PWA58270.1"/>
    </source>
</evidence>
<evidence type="ECO:0000259" key="2">
    <source>
        <dbReference type="Pfam" id="PF01399"/>
    </source>
</evidence>
<reference evidence="3 4" key="1">
    <citation type="journal article" date="2018" name="Mol. Plant">
        <title>The genome of Artemisia annua provides insight into the evolution of Asteraceae family and artemisinin biosynthesis.</title>
        <authorList>
            <person name="Shen Q."/>
            <person name="Zhang L."/>
            <person name="Liao Z."/>
            <person name="Wang S."/>
            <person name="Yan T."/>
            <person name="Shi P."/>
            <person name="Liu M."/>
            <person name="Fu X."/>
            <person name="Pan Q."/>
            <person name="Wang Y."/>
            <person name="Lv Z."/>
            <person name="Lu X."/>
            <person name="Zhang F."/>
            <person name="Jiang W."/>
            <person name="Ma Y."/>
            <person name="Chen M."/>
            <person name="Hao X."/>
            <person name="Li L."/>
            <person name="Tang Y."/>
            <person name="Lv G."/>
            <person name="Zhou Y."/>
            <person name="Sun X."/>
            <person name="Brodelius P.E."/>
            <person name="Rose J.K.C."/>
            <person name="Tang K."/>
        </authorList>
    </citation>
    <scope>NUCLEOTIDE SEQUENCE [LARGE SCALE GENOMIC DNA]</scope>
    <source>
        <strain evidence="4">cv. Huhao1</strain>
        <tissue evidence="3">Leaf</tissue>
    </source>
</reference>
<dbReference type="EMBL" id="PKPP01005946">
    <property type="protein sequence ID" value="PWA58270.1"/>
    <property type="molecule type" value="Genomic_DNA"/>
</dbReference>
<comment type="caution">
    <text evidence="3">The sequence shown here is derived from an EMBL/GenBank/DDBJ whole genome shotgun (WGS) entry which is preliminary data.</text>
</comment>
<organism evidence="3 4">
    <name type="scientific">Artemisia annua</name>
    <name type="common">Sweet wormwood</name>
    <dbReference type="NCBI Taxonomy" id="35608"/>
    <lineage>
        <taxon>Eukaryota</taxon>
        <taxon>Viridiplantae</taxon>
        <taxon>Streptophyta</taxon>
        <taxon>Embryophyta</taxon>
        <taxon>Tracheophyta</taxon>
        <taxon>Spermatophyta</taxon>
        <taxon>Magnoliopsida</taxon>
        <taxon>eudicotyledons</taxon>
        <taxon>Gunneridae</taxon>
        <taxon>Pentapetalae</taxon>
        <taxon>asterids</taxon>
        <taxon>campanulids</taxon>
        <taxon>Asterales</taxon>
        <taxon>Asteraceae</taxon>
        <taxon>Asteroideae</taxon>
        <taxon>Anthemideae</taxon>
        <taxon>Artemisiinae</taxon>
        <taxon>Artemisia</taxon>
    </lineage>
</organism>
<sequence length="111" mass="12739">MTNFSAVYQWNEILDFEKILKKNHNSSHIQESGSPFLLKADVEQLLVSLILDNQVQGHIEQVHKLLECRNRSQIEDPRNTIIIGRYQHCPTLSLLAFSIGMLLLNIILKTA</sequence>
<proteinExistence type="predicted"/>
<keyword evidence="1" id="KW-1133">Transmembrane helix</keyword>
<dbReference type="OrthoDB" id="194139at2759"/>